<dbReference type="PANTHER" id="PTHR46076:SF3">
    <property type="entry name" value="E3 UBIQUITIN-PROTEIN LIGASE RING1"/>
    <property type="match status" value="1"/>
</dbReference>
<dbReference type="EC" id="2.3.2.27" evidence="2"/>
<dbReference type="GO" id="GO:0003682">
    <property type="term" value="F:chromatin binding"/>
    <property type="evidence" value="ECO:0007669"/>
    <property type="project" value="InterPro"/>
</dbReference>
<evidence type="ECO:0000256" key="3">
    <source>
        <dbReference type="ARBA" id="ARBA00022679"/>
    </source>
</evidence>
<feature type="compositionally biased region" description="Basic and acidic residues" evidence="5">
    <location>
        <begin position="635"/>
        <end position="644"/>
    </location>
</feature>
<feature type="compositionally biased region" description="Acidic residues" evidence="5">
    <location>
        <begin position="326"/>
        <end position="339"/>
    </location>
</feature>
<dbReference type="GO" id="GO:0031519">
    <property type="term" value="C:PcG protein complex"/>
    <property type="evidence" value="ECO:0007669"/>
    <property type="project" value="TreeGrafter"/>
</dbReference>
<gene>
    <name evidence="7" type="ORF">D9Q98_001151</name>
</gene>
<dbReference type="PANTHER" id="PTHR46076">
    <property type="entry name" value="E3 UBIQUITIN-PROTEIN LIGASE RING1 / RING 2 FAMILY MEMBER"/>
    <property type="match status" value="1"/>
</dbReference>
<accession>A0A9D4Z368</accession>
<evidence type="ECO:0000256" key="4">
    <source>
        <dbReference type="SAM" id="Coils"/>
    </source>
</evidence>
<feature type="compositionally biased region" description="Polar residues" evidence="5">
    <location>
        <begin position="845"/>
        <end position="857"/>
    </location>
</feature>
<feature type="domain" description="BAH" evidence="6">
    <location>
        <begin position="118"/>
        <end position="248"/>
    </location>
</feature>
<reference evidence="7" key="2">
    <citation type="submission" date="2020-11" db="EMBL/GenBank/DDBJ databases">
        <authorList>
            <person name="Cecchin M."/>
            <person name="Marcolungo L."/>
            <person name="Rossato M."/>
            <person name="Girolomoni L."/>
            <person name="Cosentino E."/>
            <person name="Cuine S."/>
            <person name="Li-Beisson Y."/>
            <person name="Delledonne M."/>
            <person name="Ballottari M."/>
        </authorList>
    </citation>
    <scope>NUCLEOTIDE SEQUENCE</scope>
    <source>
        <strain evidence="7">211/11P</strain>
        <tissue evidence="7">Whole cell</tissue>
    </source>
</reference>
<keyword evidence="8" id="KW-1185">Reference proteome</keyword>
<name>A0A9D4Z368_CHLVU</name>
<feature type="region of interest" description="Disordered" evidence="5">
    <location>
        <begin position="326"/>
        <end position="404"/>
    </location>
</feature>
<feature type="compositionally biased region" description="Low complexity" evidence="5">
    <location>
        <begin position="623"/>
        <end position="634"/>
    </location>
</feature>
<feature type="compositionally biased region" description="Low complexity" evidence="5">
    <location>
        <begin position="429"/>
        <end position="440"/>
    </location>
</feature>
<reference evidence="7" key="1">
    <citation type="journal article" date="2019" name="Plant J.">
        <title>Chlorella vulgaris genome assembly and annotation reveals the molecular basis for metabolic acclimation to high light conditions.</title>
        <authorList>
            <person name="Cecchin M."/>
            <person name="Marcolungo L."/>
            <person name="Rossato M."/>
            <person name="Girolomoni L."/>
            <person name="Cosentino E."/>
            <person name="Cuine S."/>
            <person name="Li-Beisson Y."/>
            <person name="Delledonne M."/>
            <person name="Ballottari M."/>
        </authorList>
    </citation>
    <scope>NUCLEOTIDE SEQUENCE</scope>
    <source>
        <strain evidence="7">211/11P</strain>
    </source>
</reference>
<dbReference type="EMBL" id="SIDB01000001">
    <property type="protein sequence ID" value="KAI3438731.1"/>
    <property type="molecule type" value="Genomic_DNA"/>
</dbReference>
<feature type="region of interest" description="Disordered" evidence="5">
    <location>
        <begin position="713"/>
        <end position="955"/>
    </location>
</feature>
<comment type="caution">
    <text evidence="7">The sequence shown here is derived from an EMBL/GenBank/DDBJ whole genome shotgun (WGS) entry which is preliminary data.</text>
</comment>
<dbReference type="InterPro" id="IPR001025">
    <property type="entry name" value="BAH_dom"/>
</dbReference>
<protein>
    <recommendedName>
        <fullName evidence="2">RING-type E3 ubiquitin transferase</fullName>
        <ecNumber evidence="2">2.3.2.27</ecNumber>
    </recommendedName>
</protein>
<feature type="region of interest" description="Disordered" evidence="5">
    <location>
        <begin position="1"/>
        <end position="78"/>
    </location>
</feature>
<evidence type="ECO:0000313" key="8">
    <source>
        <dbReference type="Proteomes" id="UP001055712"/>
    </source>
</evidence>
<dbReference type="AlphaFoldDB" id="A0A9D4Z368"/>
<dbReference type="Gene3D" id="2.30.30.490">
    <property type="match status" value="1"/>
</dbReference>
<dbReference type="OrthoDB" id="1922186at2759"/>
<feature type="compositionally biased region" description="Basic and acidic residues" evidence="5">
    <location>
        <begin position="788"/>
        <end position="800"/>
    </location>
</feature>
<evidence type="ECO:0000256" key="1">
    <source>
        <dbReference type="ARBA" id="ARBA00000900"/>
    </source>
</evidence>
<proteinExistence type="predicted"/>
<dbReference type="InterPro" id="IPR043151">
    <property type="entry name" value="BAH_sf"/>
</dbReference>
<feature type="compositionally biased region" description="Low complexity" evidence="5">
    <location>
        <begin position="914"/>
        <end position="924"/>
    </location>
</feature>
<feature type="region of interest" description="Disordered" evidence="5">
    <location>
        <begin position="623"/>
        <end position="659"/>
    </location>
</feature>
<feature type="compositionally biased region" description="Low complexity" evidence="5">
    <location>
        <begin position="820"/>
        <end position="832"/>
    </location>
</feature>
<feature type="compositionally biased region" description="Acidic residues" evidence="5">
    <location>
        <begin position="50"/>
        <end position="63"/>
    </location>
</feature>
<evidence type="ECO:0000313" key="7">
    <source>
        <dbReference type="EMBL" id="KAI3438731.1"/>
    </source>
</evidence>
<organism evidence="7 8">
    <name type="scientific">Chlorella vulgaris</name>
    <name type="common">Green alga</name>
    <dbReference type="NCBI Taxonomy" id="3077"/>
    <lineage>
        <taxon>Eukaryota</taxon>
        <taxon>Viridiplantae</taxon>
        <taxon>Chlorophyta</taxon>
        <taxon>core chlorophytes</taxon>
        <taxon>Trebouxiophyceae</taxon>
        <taxon>Chlorellales</taxon>
        <taxon>Chlorellaceae</taxon>
        <taxon>Chlorella clade</taxon>
        <taxon>Chlorella</taxon>
    </lineage>
</organism>
<comment type="catalytic activity">
    <reaction evidence="1">
        <text>S-ubiquitinyl-[E2 ubiquitin-conjugating enzyme]-L-cysteine + [acceptor protein]-L-lysine = [E2 ubiquitin-conjugating enzyme]-L-cysteine + N(6)-ubiquitinyl-[acceptor protein]-L-lysine.</text>
        <dbReference type="EC" id="2.3.2.27"/>
    </reaction>
</comment>
<sequence>MAPRTGGVRVVESSSDEEDLPLVTRTPRQPVRDSSSSDEPIMAQGLSGDSESDADSSDDEEIEPSAMATATDEEQEDKEMVAVPYEAGEGHPGPELKELLMQDLKTEDPRQPGGYARRRVAKGSVVLVRGDEDGVTVTWVALVTKLYKHRSGYQAEIRWFYRRGDVPAAAARKASLEDDPRQLLFTNDAHKVDAKFIRHPGLAWFLPPADPQPCMRCGSGQARHTRPRPGFLVRHVFDKERQRVYAVGDPALGKANPSFAQEVDRLLEQTRRGLAQLEDEEAADDEEQGTAGVQAAPFVREEDFAGLRSQQQQAGREGSAEIDLISSEDEEESSGDEQGEDKTAAAGAQRHGDSSGGGEGSEVISDGAEGGAAGPQQRRQEEQQGRRAAKAADQQRREQEQQDSVDADAIKLAQLLPQQGAPASPPAPATAAATPTSPKAPAAIWRRCAQQLLRQAGELPRRAAPPPPPKAGGTGPAIKCIEPAEVERLAATAAVPSLGCLAALLRAICTASEAAARDLLEQLMFLRVLVTWQWALLGPRFEEVQAGGEAEECAVLALRAMGRSPYTPTVERWLKLVHGDTLIRVLSHNEQGEYPAAVAQAAEELKGLWKQKRGDLQVQQIRRQRQQQEQQQQEKAQDKEEQRLLQKSPQAAKGLSMATSGRRLSALGAGGGALYVRPRLSPQPASMRLPTAPPAATKASAAPVTAAAASGGLKQAAPAASNGRSPAGKPLDRRLSLPPAPAHHSVRAGGTAALAAGGVEQQAKAAPPAQQQQRQTQQPQPQQQQQQQRHDKAQDNKEGDALSARWLNAFLGPTGNSKAQQQQQQQQQQPQQRSGGGDAKPLPQRMSSLPAQPTTAGAVQAGQEQPPLARVVSAPAAQRQSVLAAGGSDVSVAGVKRQAESPDRGEEEEEARAAKIARLQAKPAAAEKPKEAPRPALKQGKPKLTALLKKASKGR</sequence>
<dbReference type="GO" id="GO:0000151">
    <property type="term" value="C:ubiquitin ligase complex"/>
    <property type="evidence" value="ECO:0007669"/>
    <property type="project" value="InterPro"/>
</dbReference>
<dbReference type="PROSITE" id="PS51038">
    <property type="entry name" value="BAH"/>
    <property type="match status" value="1"/>
</dbReference>
<feature type="compositionally biased region" description="Low complexity" evidence="5">
    <location>
        <begin position="748"/>
        <end position="787"/>
    </location>
</feature>
<feature type="region of interest" description="Disordered" evidence="5">
    <location>
        <begin position="419"/>
        <end position="440"/>
    </location>
</feature>
<feature type="coiled-coil region" evidence="4">
    <location>
        <begin position="260"/>
        <end position="287"/>
    </location>
</feature>
<evidence type="ECO:0000256" key="5">
    <source>
        <dbReference type="SAM" id="MobiDB-lite"/>
    </source>
</evidence>
<dbReference type="Proteomes" id="UP001055712">
    <property type="component" value="Unassembled WGS sequence"/>
</dbReference>
<evidence type="ECO:0000259" key="6">
    <source>
        <dbReference type="PROSITE" id="PS51038"/>
    </source>
</evidence>
<keyword evidence="3" id="KW-0808">Transferase</keyword>
<evidence type="ECO:0000256" key="2">
    <source>
        <dbReference type="ARBA" id="ARBA00012483"/>
    </source>
</evidence>
<dbReference type="GO" id="GO:0061630">
    <property type="term" value="F:ubiquitin protein ligase activity"/>
    <property type="evidence" value="ECO:0007669"/>
    <property type="project" value="UniProtKB-EC"/>
</dbReference>
<keyword evidence="4" id="KW-0175">Coiled coil</keyword>
<dbReference type="InterPro" id="IPR043540">
    <property type="entry name" value="RING1/RING2"/>
</dbReference>